<comment type="caution">
    <text evidence="1">The sequence shown here is derived from an EMBL/GenBank/DDBJ whole genome shotgun (WGS) entry which is preliminary data.</text>
</comment>
<name>A0AAV8WPQ6_9CUCU</name>
<reference evidence="1" key="1">
    <citation type="journal article" date="2023" name="Insect Mol. Biol.">
        <title>Genome sequencing provides insights into the evolution of gene families encoding plant cell wall-degrading enzymes in longhorned beetles.</title>
        <authorList>
            <person name="Shin N.R."/>
            <person name="Okamura Y."/>
            <person name="Kirsch R."/>
            <person name="Pauchet Y."/>
        </authorList>
    </citation>
    <scope>NUCLEOTIDE SEQUENCE</scope>
    <source>
        <strain evidence="1">RBIC_L_NR</strain>
    </source>
</reference>
<evidence type="ECO:0000313" key="1">
    <source>
        <dbReference type="EMBL" id="KAJ8928523.1"/>
    </source>
</evidence>
<protein>
    <submittedName>
        <fullName evidence="1">Uncharacterized protein</fullName>
    </submittedName>
</protein>
<keyword evidence="2" id="KW-1185">Reference proteome</keyword>
<dbReference type="Proteomes" id="UP001162156">
    <property type="component" value="Unassembled WGS sequence"/>
</dbReference>
<dbReference type="EMBL" id="JANEYF010005340">
    <property type="protein sequence ID" value="KAJ8928523.1"/>
    <property type="molecule type" value="Genomic_DNA"/>
</dbReference>
<gene>
    <name evidence="1" type="ORF">NQ314_018899</name>
</gene>
<accession>A0AAV8WPQ6</accession>
<dbReference type="AlphaFoldDB" id="A0AAV8WPQ6"/>
<organism evidence="1 2">
    <name type="scientific">Rhamnusium bicolor</name>
    <dbReference type="NCBI Taxonomy" id="1586634"/>
    <lineage>
        <taxon>Eukaryota</taxon>
        <taxon>Metazoa</taxon>
        <taxon>Ecdysozoa</taxon>
        <taxon>Arthropoda</taxon>
        <taxon>Hexapoda</taxon>
        <taxon>Insecta</taxon>
        <taxon>Pterygota</taxon>
        <taxon>Neoptera</taxon>
        <taxon>Endopterygota</taxon>
        <taxon>Coleoptera</taxon>
        <taxon>Polyphaga</taxon>
        <taxon>Cucujiformia</taxon>
        <taxon>Chrysomeloidea</taxon>
        <taxon>Cerambycidae</taxon>
        <taxon>Lepturinae</taxon>
        <taxon>Rhagiini</taxon>
        <taxon>Rhamnusium</taxon>
    </lineage>
</organism>
<sequence length="65" mass="7703">MPKDTLSSDINLGALKQLYYLIGKDISSKDILYKRLEQFMVEHMPKLNTNEDKLELFENMQLLRK</sequence>
<evidence type="ECO:0000313" key="2">
    <source>
        <dbReference type="Proteomes" id="UP001162156"/>
    </source>
</evidence>
<proteinExistence type="predicted"/>